<evidence type="ECO:0000256" key="2">
    <source>
        <dbReference type="ARBA" id="ARBA00004604"/>
    </source>
</evidence>
<keyword evidence="6" id="KW-0271">Exosome</keyword>
<dbReference type="Gene3D" id="2.40.50.100">
    <property type="match status" value="1"/>
</dbReference>
<evidence type="ECO:0000313" key="12">
    <source>
        <dbReference type="EnsemblMetazoa" id="SMAR014496-PA"/>
    </source>
</evidence>
<dbReference type="HOGENOM" id="CLU_069847_5_1_1"/>
<dbReference type="PhylomeDB" id="T1JKW6"/>
<dbReference type="Pfam" id="PF18311">
    <property type="entry name" value="Rrp40_N"/>
    <property type="match status" value="1"/>
</dbReference>
<dbReference type="GO" id="GO:0010468">
    <property type="term" value="P:regulation of gene expression"/>
    <property type="evidence" value="ECO:0007669"/>
    <property type="project" value="UniProtKB-ARBA"/>
</dbReference>
<name>T1JKW6_STRMM</name>
<dbReference type="GO" id="GO:0071035">
    <property type="term" value="P:nuclear polyadenylation-dependent rRNA catabolic process"/>
    <property type="evidence" value="ECO:0007669"/>
    <property type="project" value="TreeGrafter"/>
</dbReference>
<evidence type="ECO:0000256" key="6">
    <source>
        <dbReference type="ARBA" id="ARBA00022835"/>
    </source>
</evidence>
<dbReference type="OMA" id="SYMAFPN"/>
<dbReference type="EnsemblMetazoa" id="SMAR014496-RA">
    <property type="protein sequence ID" value="SMAR014496-PA"/>
    <property type="gene ID" value="SMAR014496"/>
</dbReference>
<dbReference type="CDD" id="cd22526">
    <property type="entry name" value="KH-I_Rrp40"/>
    <property type="match status" value="1"/>
</dbReference>
<evidence type="ECO:0000256" key="7">
    <source>
        <dbReference type="ARBA" id="ARBA00022884"/>
    </source>
</evidence>
<dbReference type="Pfam" id="PF15985">
    <property type="entry name" value="KH_6"/>
    <property type="match status" value="1"/>
</dbReference>
<dbReference type="GO" id="GO:0071034">
    <property type="term" value="P:CUT catabolic process"/>
    <property type="evidence" value="ECO:0007669"/>
    <property type="project" value="TreeGrafter"/>
</dbReference>
<keyword evidence="4" id="KW-0963">Cytoplasm</keyword>
<accession>T1JKW6</accession>
<evidence type="ECO:0000259" key="10">
    <source>
        <dbReference type="Pfam" id="PF15985"/>
    </source>
</evidence>
<evidence type="ECO:0000256" key="3">
    <source>
        <dbReference type="ARBA" id="ARBA00007841"/>
    </source>
</evidence>
<keyword evidence="7" id="KW-0694">RNA-binding</keyword>
<dbReference type="InterPro" id="IPR049469">
    <property type="entry name" value="RRP40_KH-I"/>
</dbReference>
<dbReference type="GO" id="GO:0003723">
    <property type="term" value="F:RNA binding"/>
    <property type="evidence" value="ECO:0007669"/>
    <property type="project" value="UniProtKB-KW"/>
</dbReference>
<evidence type="ECO:0000313" key="13">
    <source>
        <dbReference type="Proteomes" id="UP000014500"/>
    </source>
</evidence>
<feature type="domain" description="Exosome complex exonuclease Rrp40 N-terminal" evidence="11">
    <location>
        <begin position="37"/>
        <end position="76"/>
    </location>
</feature>
<comment type="similarity">
    <text evidence="3">Belongs to the RRP40 family.</text>
</comment>
<dbReference type="GO" id="GO:0000176">
    <property type="term" value="C:nuclear exosome (RNase complex)"/>
    <property type="evidence" value="ECO:0007669"/>
    <property type="project" value="TreeGrafter"/>
</dbReference>
<protein>
    <recommendedName>
        <fullName evidence="9">Ribosomal RNA-processing protein 40</fullName>
    </recommendedName>
</protein>
<dbReference type="PANTHER" id="PTHR21321">
    <property type="entry name" value="PNAS-3 RELATED"/>
    <property type="match status" value="1"/>
</dbReference>
<keyword evidence="13" id="KW-1185">Reference proteome</keyword>
<sequence length="247" mass="26917">MAASTNTPPSLEVGSTVLSGDSVDFLTQLITEDANKVILGPGLRLTAEKVTATKCGLLKQSPSMPHLYWIENHQKRYVAERNDDVIGIVTNKTGDTFRVDIGASEQATISFLAFEGATQKNRPQVQIGDLLYAKLLLASKDMEPELVCVDSYGKSKGLLGVLSGGFVMQMPLHLIRKLRAPGFDVQRVLAKLGTFEIALGMNGRVWIKANSVKDTIAIANAISLLEFMRNDEIQFAVEQITNAMCAF</sequence>
<dbReference type="InterPro" id="IPR041054">
    <property type="entry name" value="Rrp40_N_euk"/>
</dbReference>
<evidence type="ECO:0000256" key="8">
    <source>
        <dbReference type="ARBA" id="ARBA00023242"/>
    </source>
</evidence>
<dbReference type="GO" id="GO:0034475">
    <property type="term" value="P:U4 snRNA 3'-end processing"/>
    <property type="evidence" value="ECO:0007669"/>
    <property type="project" value="TreeGrafter"/>
</dbReference>
<evidence type="ECO:0000256" key="4">
    <source>
        <dbReference type="ARBA" id="ARBA00022490"/>
    </source>
</evidence>
<dbReference type="GO" id="GO:0000177">
    <property type="term" value="C:cytoplasmic exosome (RNase complex)"/>
    <property type="evidence" value="ECO:0007669"/>
    <property type="project" value="TreeGrafter"/>
</dbReference>
<comment type="subcellular location">
    <subcellularLocation>
        <location evidence="1">Cytoplasm</location>
    </subcellularLocation>
    <subcellularLocation>
        <location evidence="2">Nucleus</location>
        <location evidence="2">Nucleolus</location>
    </subcellularLocation>
</comment>
<proteinExistence type="inferred from homology"/>
<keyword evidence="8" id="KW-0539">Nucleus</keyword>
<dbReference type="InterPro" id="IPR037319">
    <property type="entry name" value="Rrp40_S1"/>
</dbReference>
<dbReference type="SUPFAM" id="SSF50249">
    <property type="entry name" value="Nucleic acid-binding proteins"/>
    <property type="match status" value="1"/>
</dbReference>
<dbReference type="Pfam" id="PF21262">
    <property type="entry name" value="RRP40_S1"/>
    <property type="match status" value="1"/>
</dbReference>
<dbReference type="Gene3D" id="2.40.50.140">
    <property type="entry name" value="Nucleic acid-binding proteins"/>
    <property type="match status" value="1"/>
</dbReference>
<dbReference type="CDD" id="cd05790">
    <property type="entry name" value="S1_Rrp40"/>
    <property type="match status" value="1"/>
</dbReference>
<dbReference type="SUPFAM" id="SSF54791">
    <property type="entry name" value="Eukaryotic type KH-domain (KH-domain type I)"/>
    <property type="match status" value="1"/>
</dbReference>
<dbReference type="GO" id="GO:0000467">
    <property type="term" value="P:exonucleolytic trimming to generate mature 3'-end of 5.8S rRNA from tricistronic rRNA transcript (SSU-rRNA, 5.8S rRNA, LSU-rRNA)"/>
    <property type="evidence" value="ECO:0007669"/>
    <property type="project" value="TreeGrafter"/>
</dbReference>
<dbReference type="GO" id="GO:0071051">
    <property type="term" value="P:poly(A)-dependent snoRNA 3'-end processing"/>
    <property type="evidence" value="ECO:0007669"/>
    <property type="project" value="TreeGrafter"/>
</dbReference>
<dbReference type="SUPFAM" id="SSF110324">
    <property type="entry name" value="Ribosomal L27 protein-like"/>
    <property type="match status" value="1"/>
</dbReference>
<organism evidence="12 13">
    <name type="scientific">Strigamia maritima</name>
    <name type="common">European centipede</name>
    <name type="synonym">Geophilus maritimus</name>
    <dbReference type="NCBI Taxonomy" id="126957"/>
    <lineage>
        <taxon>Eukaryota</taxon>
        <taxon>Metazoa</taxon>
        <taxon>Ecdysozoa</taxon>
        <taxon>Arthropoda</taxon>
        <taxon>Myriapoda</taxon>
        <taxon>Chilopoda</taxon>
        <taxon>Pleurostigmophora</taxon>
        <taxon>Geophilomorpha</taxon>
        <taxon>Linotaeniidae</taxon>
        <taxon>Strigamia</taxon>
    </lineage>
</organism>
<evidence type="ECO:0000259" key="11">
    <source>
        <dbReference type="Pfam" id="PF18311"/>
    </source>
</evidence>
<evidence type="ECO:0000256" key="1">
    <source>
        <dbReference type="ARBA" id="ARBA00004496"/>
    </source>
</evidence>
<dbReference type="Gene3D" id="3.30.1370.10">
    <property type="entry name" value="K Homology domain, type 1"/>
    <property type="match status" value="1"/>
</dbReference>
<dbReference type="Proteomes" id="UP000014500">
    <property type="component" value="Unassembled WGS sequence"/>
</dbReference>
<dbReference type="FunFam" id="2.40.50.140:FF:000112">
    <property type="entry name" value="Exosome complex component RRP40"/>
    <property type="match status" value="1"/>
</dbReference>
<dbReference type="InterPro" id="IPR012340">
    <property type="entry name" value="NA-bd_OB-fold"/>
</dbReference>
<evidence type="ECO:0000256" key="9">
    <source>
        <dbReference type="ARBA" id="ARBA00030615"/>
    </source>
</evidence>
<dbReference type="InterPro" id="IPR036612">
    <property type="entry name" value="KH_dom_type_1_sf"/>
</dbReference>
<reference evidence="12" key="2">
    <citation type="submission" date="2015-02" db="UniProtKB">
        <authorList>
            <consortium name="EnsemblMetazoa"/>
        </authorList>
    </citation>
    <scope>IDENTIFICATION</scope>
</reference>
<dbReference type="InterPro" id="IPR004088">
    <property type="entry name" value="KH_dom_type_1"/>
</dbReference>
<evidence type="ECO:0000256" key="5">
    <source>
        <dbReference type="ARBA" id="ARBA00022552"/>
    </source>
</evidence>
<dbReference type="GO" id="GO:0005730">
    <property type="term" value="C:nucleolus"/>
    <property type="evidence" value="ECO:0007669"/>
    <property type="project" value="UniProtKB-SubCell"/>
</dbReference>
<dbReference type="eggNOG" id="KOG1004">
    <property type="taxonomic scope" value="Eukaryota"/>
</dbReference>
<dbReference type="PANTHER" id="PTHR21321:SF1">
    <property type="entry name" value="EXOSOME COMPLEX COMPONENT RRP40"/>
    <property type="match status" value="1"/>
</dbReference>
<feature type="domain" description="K Homology" evidence="10">
    <location>
        <begin position="165"/>
        <end position="213"/>
    </location>
</feature>
<dbReference type="GO" id="GO:0071038">
    <property type="term" value="P:TRAMP-dependent tRNA surveillance pathway"/>
    <property type="evidence" value="ECO:0007669"/>
    <property type="project" value="TreeGrafter"/>
</dbReference>
<dbReference type="AlphaFoldDB" id="T1JKW6"/>
<reference evidence="13" key="1">
    <citation type="submission" date="2011-05" db="EMBL/GenBank/DDBJ databases">
        <authorList>
            <person name="Richards S.R."/>
            <person name="Qu J."/>
            <person name="Jiang H."/>
            <person name="Jhangiani S.N."/>
            <person name="Agravi P."/>
            <person name="Goodspeed R."/>
            <person name="Gross S."/>
            <person name="Mandapat C."/>
            <person name="Jackson L."/>
            <person name="Mathew T."/>
            <person name="Pu L."/>
            <person name="Thornton R."/>
            <person name="Saada N."/>
            <person name="Wilczek-Boney K.B."/>
            <person name="Lee S."/>
            <person name="Kovar C."/>
            <person name="Wu Y."/>
            <person name="Scherer S.E."/>
            <person name="Worley K.C."/>
            <person name="Muzny D.M."/>
            <person name="Gibbs R."/>
        </authorList>
    </citation>
    <scope>NUCLEOTIDE SEQUENCE</scope>
    <source>
        <strain evidence="13">Brora</strain>
    </source>
</reference>
<dbReference type="STRING" id="126957.T1JKW6"/>
<dbReference type="EMBL" id="JH432116">
    <property type="status" value="NOT_ANNOTATED_CDS"/>
    <property type="molecule type" value="Genomic_DNA"/>
</dbReference>
<dbReference type="InterPro" id="IPR026699">
    <property type="entry name" value="Exosome_RNA_bind1/RRP40/RRP4"/>
</dbReference>
<keyword evidence="5" id="KW-0698">rRNA processing</keyword>